<keyword evidence="3" id="KW-1185">Reference proteome</keyword>
<feature type="domain" description="Gag1-like clamp" evidence="2">
    <location>
        <begin position="166"/>
        <end position="421"/>
    </location>
</feature>
<evidence type="ECO:0000259" key="2">
    <source>
        <dbReference type="Pfam" id="PF13259"/>
    </source>
</evidence>
<protein>
    <recommendedName>
        <fullName evidence="2">Gag1-like clamp domain-containing protein</fullName>
    </recommendedName>
</protein>
<reference evidence="4" key="1">
    <citation type="submission" date="2020-01" db="EMBL/GenBank/DDBJ databases">
        <authorList>
            <consortium name="DOE Joint Genome Institute"/>
            <person name="Haridas S."/>
            <person name="Albert R."/>
            <person name="Binder M."/>
            <person name="Bloem J."/>
            <person name="Labutti K."/>
            <person name="Salamov A."/>
            <person name="Andreopoulos B."/>
            <person name="Baker S.E."/>
            <person name="Barry K."/>
            <person name="Bills G."/>
            <person name="Bluhm B.H."/>
            <person name="Cannon C."/>
            <person name="Castanera R."/>
            <person name="Culley D.E."/>
            <person name="Daum C."/>
            <person name="Ezra D."/>
            <person name="Gonzalez J.B."/>
            <person name="Henrissat B."/>
            <person name="Kuo A."/>
            <person name="Liang C."/>
            <person name="Lipzen A."/>
            <person name="Lutzoni F."/>
            <person name="Magnuson J."/>
            <person name="Mondo S."/>
            <person name="Nolan M."/>
            <person name="Ohm R."/>
            <person name="Pangilinan J."/>
            <person name="Park H.-J."/>
            <person name="Ramirez L."/>
            <person name="Alfaro M."/>
            <person name="Sun H."/>
            <person name="Tritt A."/>
            <person name="Yoshinaga Y."/>
            <person name="Zwiers L.-H."/>
            <person name="Turgeon B.G."/>
            <person name="Goodwin S.B."/>
            <person name="Spatafora J.W."/>
            <person name="Crous P.W."/>
            <person name="Grigoriev I.V."/>
        </authorList>
    </citation>
    <scope>NUCLEOTIDE SEQUENCE</scope>
    <source>
        <strain evidence="4">CBS 342.82</strain>
    </source>
</reference>
<dbReference type="RefSeq" id="XP_033458137.1">
    <property type="nucleotide sequence ID" value="XM_033603297.1"/>
</dbReference>
<name>A0A6J3LZB8_9PEZI</name>
<feature type="compositionally biased region" description="Pro residues" evidence="1">
    <location>
        <begin position="328"/>
        <end position="337"/>
    </location>
</feature>
<reference evidence="4" key="3">
    <citation type="submission" date="2025-08" db="UniProtKB">
        <authorList>
            <consortium name="RefSeq"/>
        </authorList>
    </citation>
    <scope>IDENTIFICATION</scope>
    <source>
        <strain evidence="4">CBS 342.82</strain>
    </source>
</reference>
<dbReference type="OrthoDB" id="5422958at2759"/>
<feature type="region of interest" description="Disordered" evidence="1">
    <location>
        <begin position="228"/>
        <end position="358"/>
    </location>
</feature>
<dbReference type="PANTHER" id="PTHR28065">
    <property type="entry name" value="FREQUENIN"/>
    <property type="match status" value="1"/>
</dbReference>
<evidence type="ECO:0000313" key="3">
    <source>
        <dbReference type="Proteomes" id="UP000504637"/>
    </source>
</evidence>
<evidence type="ECO:0000313" key="4">
    <source>
        <dbReference type="RefSeq" id="XP_033458137.1"/>
    </source>
</evidence>
<dbReference type="AlphaFoldDB" id="A0A6J3LZB8"/>
<feature type="compositionally biased region" description="Low complexity" evidence="1">
    <location>
        <begin position="295"/>
        <end position="315"/>
    </location>
</feature>
<reference evidence="4" key="2">
    <citation type="submission" date="2020-04" db="EMBL/GenBank/DDBJ databases">
        <authorList>
            <consortium name="NCBI Genome Project"/>
        </authorList>
    </citation>
    <scope>NUCLEOTIDE SEQUENCE</scope>
    <source>
        <strain evidence="4">CBS 342.82</strain>
    </source>
</reference>
<feature type="region of interest" description="Disordered" evidence="1">
    <location>
        <begin position="145"/>
        <end position="205"/>
    </location>
</feature>
<dbReference type="InterPro" id="IPR053274">
    <property type="entry name" value="Fluconazole_resistance"/>
</dbReference>
<dbReference type="InterPro" id="IPR025124">
    <property type="entry name" value="Gag1-like_clamp"/>
</dbReference>
<dbReference type="GeneID" id="54361097"/>
<gene>
    <name evidence="4" type="ORF">K489DRAFT_372043</name>
</gene>
<evidence type="ECO:0000256" key="1">
    <source>
        <dbReference type="SAM" id="MobiDB-lite"/>
    </source>
</evidence>
<feature type="region of interest" description="Disordered" evidence="1">
    <location>
        <begin position="418"/>
        <end position="473"/>
    </location>
</feature>
<feature type="region of interest" description="Disordered" evidence="1">
    <location>
        <begin position="39"/>
        <end position="61"/>
    </location>
</feature>
<dbReference type="Proteomes" id="UP000504637">
    <property type="component" value="Unplaced"/>
</dbReference>
<accession>A0A6J3LZB8</accession>
<feature type="compositionally biased region" description="Low complexity" evidence="1">
    <location>
        <begin position="440"/>
        <end position="450"/>
    </location>
</feature>
<feature type="compositionally biased region" description="Polar residues" evidence="1">
    <location>
        <begin position="243"/>
        <end position="280"/>
    </location>
</feature>
<feature type="region of interest" description="Disordered" evidence="1">
    <location>
        <begin position="82"/>
        <end position="110"/>
    </location>
</feature>
<sequence>MAIHLNIAGTHGRSQEQQAEVREAKRILKERIRCDWEYGPLPQHRSSGIRPPVVDDSRPTTTTAASLVQDVREPIAGFRFHSTTTSVGGGGGDGEPSSPHPPGGVLGLTFDPTEWRDREYSSMSESSDEEEEVTAETVILESFRLSQRMELGRPSGGKTAGPKGKPFRFDGPDSVGAEVAARRQATKRRRQTRLAEESGWNDGLAHWLRRRDEWCGARDADAVLALQKRKAAAADADPDRPATSTSTSLADAESEGSTPRTSVSSSPNTPGSPSATTPEPSLSDVPPATVAPKGSSTTATTTTTVTPTVSRGTSVPENAAVPAIPTSSQPPPPPNPQPSSSSSSSPPPPTPISSHPSSLLLPLAPPLLPASHPIRARITPQSYPEIYSKIILQARTPSVPINLRTLLAALVAGWKADDEWPPKPSAGLAAEKSLGRKKTAAAAVSNARPPASRRRDPAAPADREPEGLRHGVKAAVGRVLRLGGALSSSHSSSGGGVGGDAAAKNTSRRKEEGG</sequence>
<feature type="compositionally biased region" description="Basic and acidic residues" evidence="1">
    <location>
        <begin position="453"/>
        <end position="469"/>
    </location>
</feature>
<proteinExistence type="predicted"/>
<feature type="region of interest" description="Disordered" evidence="1">
    <location>
        <begin position="485"/>
        <end position="514"/>
    </location>
</feature>
<dbReference type="Pfam" id="PF13259">
    <property type="entry name" value="clamp_Gag1-like"/>
    <property type="match status" value="1"/>
</dbReference>
<organism evidence="4">
    <name type="scientific">Dissoconium aciculare CBS 342.82</name>
    <dbReference type="NCBI Taxonomy" id="1314786"/>
    <lineage>
        <taxon>Eukaryota</taxon>
        <taxon>Fungi</taxon>
        <taxon>Dikarya</taxon>
        <taxon>Ascomycota</taxon>
        <taxon>Pezizomycotina</taxon>
        <taxon>Dothideomycetes</taxon>
        <taxon>Dothideomycetidae</taxon>
        <taxon>Mycosphaerellales</taxon>
        <taxon>Dissoconiaceae</taxon>
        <taxon>Dissoconium</taxon>
    </lineage>
</organism>
<dbReference type="PANTHER" id="PTHR28065:SF1">
    <property type="entry name" value="DUF4050 DOMAIN-CONTAINING PROTEIN"/>
    <property type="match status" value="1"/>
</dbReference>